<keyword evidence="7" id="KW-0285">Flavoprotein</keyword>
<evidence type="ECO:0000256" key="5">
    <source>
        <dbReference type="ARBA" id="ARBA00023141"/>
    </source>
</evidence>
<dbReference type="InterPro" id="IPR035904">
    <property type="entry name" value="Chorismate_synth_AroC_sf"/>
</dbReference>
<keyword evidence="6 7" id="KW-0456">Lyase</keyword>
<gene>
    <name evidence="7 8" type="primary">aroC</name>
    <name evidence="8" type="ORF">L21_2674</name>
</gene>
<organism evidence="8 9">
    <name type="scientific">Methanoculleus chikugoensis</name>
    <dbReference type="NCBI Taxonomy" id="118126"/>
    <lineage>
        <taxon>Archaea</taxon>
        <taxon>Methanobacteriati</taxon>
        <taxon>Methanobacteriota</taxon>
        <taxon>Stenosarchaea group</taxon>
        <taxon>Methanomicrobia</taxon>
        <taxon>Methanomicrobiales</taxon>
        <taxon>Methanomicrobiaceae</taxon>
        <taxon>Methanoculleus</taxon>
    </lineage>
</organism>
<protein>
    <recommendedName>
        <fullName evidence="3 7">Chorismate synthase</fullName>
        <shortName evidence="7">CS</shortName>
        <ecNumber evidence="3 7">4.2.3.5</ecNumber>
    </recommendedName>
    <alternativeName>
        <fullName evidence="7">5-enolpyruvylshikimate-3-phosphate phospholyase</fullName>
    </alternativeName>
</protein>
<feature type="binding site" evidence="7">
    <location>
        <position position="255"/>
    </location>
    <ligand>
        <name>FMN</name>
        <dbReference type="ChEBI" id="CHEBI:58210"/>
    </ligand>
</feature>
<keyword evidence="7" id="KW-0274">FAD</keyword>
<dbReference type="Proteomes" id="UP000184671">
    <property type="component" value="Unassembled WGS sequence"/>
</dbReference>
<proteinExistence type="inferred from homology"/>
<comment type="cofactor">
    <cofactor evidence="7">
        <name>FMNH2</name>
        <dbReference type="ChEBI" id="CHEBI:57618"/>
    </cofactor>
    <text evidence="7">Reduced FMN (FMNH(2)).</text>
</comment>
<feature type="binding site" evidence="7">
    <location>
        <begin position="270"/>
        <end position="274"/>
    </location>
    <ligand>
        <name>FMN</name>
        <dbReference type="ChEBI" id="CHEBI:58210"/>
    </ligand>
</feature>
<dbReference type="HAMAP" id="MF_00300">
    <property type="entry name" value="Chorismate_synth"/>
    <property type="match status" value="1"/>
</dbReference>
<dbReference type="CDD" id="cd07304">
    <property type="entry name" value="Chorismate_synthase"/>
    <property type="match status" value="1"/>
</dbReference>
<dbReference type="OrthoDB" id="33049at2157"/>
<evidence type="ECO:0000256" key="2">
    <source>
        <dbReference type="ARBA" id="ARBA00008014"/>
    </source>
</evidence>
<dbReference type="STRING" id="118126.L21_2674"/>
<dbReference type="AlphaFoldDB" id="A0A1M4MPG2"/>
<dbReference type="RefSeq" id="WP_074370923.1">
    <property type="nucleotide sequence ID" value="NZ_FMID01000066.1"/>
</dbReference>
<keyword evidence="4 7" id="KW-0028">Amino-acid biosynthesis</keyword>
<comment type="function">
    <text evidence="7">Catalyzes the anti-1,4-elimination of the C-3 phosphate and the C-6 proR hydrogen from 5-enolpyruvylshikimate-3-phosphate (EPSP) to yield chorismate, which is the branch point compound that serves as the starting substrate for the three terminal pathways of aromatic amino acid biosynthesis. This reaction introduces a second double bond into the aromatic ring system.</text>
</comment>
<evidence type="ECO:0000256" key="7">
    <source>
        <dbReference type="HAMAP-Rule" id="MF_00300"/>
    </source>
</evidence>
<dbReference type="GO" id="GO:0004107">
    <property type="term" value="F:chorismate synthase activity"/>
    <property type="evidence" value="ECO:0007669"/>
    <property type="project" value="UniProtKB-UniRule"/>
</dbReference>
<dbReference type="GO" id="GO:0005829">
    <property type="term" value="C:cytosol"/>
    <property type="evidence" value="ECO:0007669"/>
    <property type="project" value="TreeGrafter"/>
</dbReference>
<evidence type="ECO:0000313" key="8">
    <source>
        <dbReference type="EMBL" id="SCL76732.1"/>
    </source>
</evidence>
<evidence type="ECO:0000256" key="4">
    <source>
        <dbReference type="ARBA" id="ARBA00022605"/>
    </source>
</evidence>
<reference evidence="8 9" key="1">
    <citation type="submission" date="2016-08" db="EMBL/GenBank/DDBJ databases">
        <authorList>
            <person name="Seilhamer J.J."/>
        </authorList>
    </citation>
    <scope>NUCLEOTIDE SEQUENCE [LARGE SCALE GENOMIC DNA]</scope>
    <source>
        <strain evidence="8">L21-II-0</strain>
    </source>
</reference>
<dbReference type="Pfam" id="PF01264">
    <property type="entry name" value="Chorismate_synt"/>
    <property type="match status" value="1"/>
</dbReference>
<dbReference type="EC" id="4.2.3.5" evidence="3 7"/>
<comment type="pathway">
    <text evidence="1 7">Metabolic intermediate biosynthesis; chorismate biosynthesis; chorismate from D-erythrose 4-phosphate and phosphoenolpyruvate: step 7/7.</text>
</comment>
<dbReference type="GO" id="GO:0008652">
    <property type="term" value="P:amino acid biosynthetic process"/>
    <property type="evidence" value="ECO:0007669"/>
    <property type="project" value="UniProtKB-KW"/>
</dbReference>
<feature type="binding site" evidence="7">
    <location>
        <begin position="123"/>
        <end position="125"/>
    </location>
    <ligand>
        <name>FMN</name>
        <dbReference type="ChEBI" id="CHEBI:58210"/>
    </ligand>
</feature>
<dbReference type="UniPathway" id="UPA00053">
    <property type="reaction ID" value="UER00090"/>
</dbReference>
<dbReference type="Gene3D" id="3.60.150.10">
    <property type="entry name" value="Chorismate synthase AroC"/>
    <property type="match status" value="2"/>
</dbReference>
<dbReference type="PANTHER" id="PTHR21085">
    <property type="entry name" value="CHORISMATE SYNTHASE"/>
    <property type="match status" value="1"/>
</dbReference>
<evidence type="ECO:0000256" key="6">
    <source>
        <dbReference type="ARBA" id="ARBA00023239"/>
    </source>
</evidence>
<dbReference type="GO" id="GO:0009423">
    <property type="term" value="P:chorismate biosynthetic process"/>
    <property type="evidence" value="ECO:0007669"/>
    <property type="project" value="UniProtKB-UniRule"/>
</dbReference>
<dbReference type="EMBL" id="FMID01000066">
    <property type="protein sequence ID" value="SCL76732.1"/>
    <property type="molecule type" value="Genomic_DNA"/>
</dbReference>
<dbReference type="GO" id="GO:0010181">
    <property type="term" value="F:FMN binding"/>
    <property type="evidence" value="ECO:0007669"/>
    <property type="project" value="TreeGrafter"/>
</dbReference>
<dbReference type="PROSITE" id="PS00787">
    <property type="entry name" value="CHORISMATE_SYNTHASE_1"/>
    <property type="match status" value="1"/>
</dbReference>
<feature type="binding site" evidence="7">
    <location>
        <position position="46"/>
    </location>
    <ligand>
        <name>NADP(+)</name>
        <dbReference type="ChEBI" id="CHEBI:58349"/>
    </ligand>
</feature>
<comment type="caution">
    <text evidence="7">Lacks conserved residue(s) required for the propagation of feature annotation.</text>
</comment>
<keyword evidence="5 7" id="KW-0057">Aromatic amino acid biosynthesis</keyword>
<dbReference type="PIRSF" id="PIRSF001456">
    <property type="entry name" value="Chorismate_synth"/>
    <property type="match status" value="1"/>
</dbReference>
<accession>A0A1M4MPG2</accession>
<dbReference type="SUPFAM" id="SSF103263">
    <property type="entry name" value="Chorismate synthase, AroC"/>
    <property type="match status" value="1"/>
</dbReference>
<dbReference type="PROSITE" id="PS00789">
    <property type="entry name" value="CHORISMATE_SYNTHASE_3"/>
    <property type="match status" value="1"/>
</dbReference>
<comment type="similarity">
    <text evidence="2 7">Belongs to the chorismate synthase family.</text>
</comment>
<evidence type="ECO:0000313" key="9">
    <source>
        <dbReference type="Proteomes" id="UP000184671"/>
    </source>
</evidence>
<evidence type="ECO:0000256" key="3">
    <source>
        <dbReference type="ARBA" id="ARBA00013036"/>
    </source>
</evidence>
<keyword evidence="7" id="KW-0521">NADP</keyword>
<sequence length="335" mass="35206">MNTFGRNFRCTTFGESHGLAVGVVVDGCPPGVPLAEADIQPYLDRRRPGKSPLESGRQEADRVEILSGVFEGRTTGAPIALLVRNRDVRSEDYDALRDVFRPGHADYTWQAKYGLRDHRGGGRSSGRETLARVAAGAVAIRCLEPCGIAIRGRVIEVHTATEPAAMEAEIRAALDAGDSVGGIVEVTASGCPAGLGDPVFGKLDAAIAGAMMGIGAVKGVELGEGFGAARLLGSEMNDPIGEAGFLSNHAGGVLGGISTGQDIVVRLAVKPTPSIRKAQRTVDIAGKEREITVEGRHDPCIAPRIVPVAECMLALVILDAMLEQAKYRGFSAVFR</sequence>
<dbReference type="InterPro" id="IPR000453">
    <property type="entry name" value="Chorismate_synth"/>
</dbReference>
<feature type="binding site" evidence="7">
    <location>
        <position position="296"/>
    </location>
    <ligand>
        <name>FMN</name>
        <dbReference type="ChEBI" id="CHEBI:58210"/>
    </ligand>
</feature>
<dbReference type="InterPro" id="IPR020541">
    <property type="entry name" value="Chorismate_synthase_CS"/>
</dbReference>
<dbReference type="PROSITE" id="PS00788">
    <property type="entry name" value="CHORISMATE_SYNTHASE_2"/>
    <property type="match status" value="1"/>
</dbReference>
<name>A0A1M4MPG2_9EURY</name>
<keyword evidence="7" id="KW-0288">FMN</keyword>
<comment type="catalytic activity">
    <reaction evidence="7">
        <text>5-O-(1-carboxyvinyl)-3-phosphoshikimate = chorismate + phosphate</text>
        <dbReference type="Rhea" id="RHEA:21020"/>
        <dbReference type="ChEBI" id="CHEBI:29748"/>
        <dbReference type="ChEBI" id="CHEBI:43474"/>
        <dbReference type="ChEBI" id="CHEBI:57701"/>
        <dbReference type="EC" id="4.2.3.5"/>
    </reaction>
</comment>
<dbReference type="GO" id="GO:0009073">
    <property type="term" value="P:aromatic amino acid family biosynthetic process"/>
    <property type="evidence" value="ECO:0007669"/>
    <property type="project" value="UniProtKB-KW"/>
</dbReference>
<dbReference type="PANTHER" id="PTHR21085:SF0">
    <property type="entry name" value="CHORISMATE SYNTHASE"/>
    <property type="match status" value="1"/>
</dbReference>
<evidence type="ECO:0000256" key="1">
    <source>
        <dbReference type="ARBA" id="ARBA00005044"/>
    </source>
</evidence>